<reference evidence="3" key="1">
    <citation type="journal article" date="2019" name="Int. J. Syst. Evol. Microbiol.">
        <title>The Global Catalogue of Microorganisms (GCM) 10K type strain sequencing project: providing services to taxonomists for standard genome sequencing and annotation.</title>
        <authorList>
            <consortium name="The Broad Institute Genomics Platform"/>
            <consortium name="The Broad Institute Genome Sequencing Center for Infectious Disease"/>
            <person name="Wu L."/>
            <person name="Ma J."/>
        </authorList>
    </citation>
    <scope>NUCLEOTIDE SEQUENCE [LARGE SCALE GENOMIC DNA]</scope>
    <source>
        <strain evidence="3">CCM 4481</strain>
    </source>
</reference>
<dbReference type="SMART" id="SM00155">
    <property type="entry name" value="PLDc"/>
    <property type="match status" value="2"/>
</dbReference>
<name>A0ABV9C1Z7_9GAMM</name>
<dbReference type="InterPro" id="IPR001736">
    <property type="entry name" value="PLipase_D/transphosphatidylase"/>
</dbReference>
<keyword evidence="3" id="KW-1185">Reference proteome</keyword>
<dbReference type="RefSeq" id="WP_266148860.1">
    <property type="nucleotide sequence ID" value="NZ_CP064028.1"/>
</dbReference>
<evidence type="ECO:0000259" key="1">
    <source>
        <dbReference type="PROSITE" id="PS50035"/>
    </source>
</evidence>
<feature type="domain" description="PLD phosphodiesterase" evidence="1">
    <location>
        <begin position="413"/>
        <end position="440"/>
    </location>
</feature>
<dbReference type="PROSITE" id="PS51257">
    <property type="entry name" value="PROKAR_LIPOPROTEIN"/>
    <property type="match status" value="1"/>
</dbReference>
<dbReference type="Proteomes" id="UP001595961">
    <property type="component" value="Unassembled WGS sequence"/>
</dbReference>
<gene>
    <name evidence="2" type="ORF">ACFO5W_10000</name>
</gene>
<comment type="caution">
    <text evidence="2">The sequence shown here is derived from an EMBL/GenBank/DDBJ whole genome shotgun (WGS) entry which is preliminary data.</text>
</comment>
<feature type="domain" description="PLD phosphodiesterase" evidence="1">
    <location>
        <begin position="170"/>
        <end position="197"/>
    </location>
</feature>
<dbReference type="PROSITE" id="PS50035">
    <property type="entry name" value="PLD"/>
    <property type="match status" value="2"/>
</dbReference>
<evidence type="ECO:0000313" key="3">
    <source>
        <dbReference type="Proteomes" id="UP001595961"/>
    </source>
</evidence>
<protein>
    <submittedName>
        <fullName evidence="2">Phospholipase D family protein</fullName>
    </submittedName>
</protein>
<dbReference type="PANTHER" id="PTHR21248:SF12">
    <property type="entry name" value="CARDIOLIPIN SYNTHASE C"/>
    <property type="match status" value="1"/>
</dbReference>
<proteinExistence type="predicted"/>
<dbReference type="CDD" id="cd09111">
    <property type="entry name" value="PLDc_ymdC_like_1"/>
    <property type="match status" value="1"/>
</dbReference>
<dbReference type="Pfam" id="PF13091">
    <property type="entry name" value="PLDc_2"/>
    <property type="match status" value="2"/>
</dbReference>
<dbReference type="EMBL" id="JBHSGA010000017">
    <property type="protein sequence ID" value="MFC4526961.1"/>
    <property type="molecule type" value="Genomic_DNA"/>
</dbReference>
<evidence type="ECO:0000313" key="2">
    <source>
        <dbReference type="EMBL" id="MFC4526961.1"/>
    </source>
</evidence>
<dbReference type="Gene3D" id="3.30.870.10">
    <property type="entry name" value="Endonuclease Chain A"/>
    <property type="match status" value="2"/>
</dbReference>
<dbReference type="SUPFAM" id="SSF56024">
    <property type="entry name" value="Phospholipase D/nuclease"/>
    <property type="match status" value="2"/>
</dbReference>
<dbReference type="InterPro" id="IPR025202">
    <property type="entry name" value="PLD-like_dom"/>
</dbReference>
<accession>A0ABV9C1Z7</accession>
<dbReference type="CDD" id="cd09113">
    <property type="entry name" value="PLDc_ymdC_like_2"/>
    <property type="match status" value="1"/>
</dbReference>
<sequence>MTCKSLRHFAWLGLLTLVACTHSDLRPDYPRVPSTMLPATADAPLAAYATRLTTRHTTESGVRLISDANEALLARIALADRAVHSLDLQYYTFHSDATGELLANHLIAAADRGVRVRLLLDDLHVAGNDEVLRALDGHPHIEIRLFNPFLERNSSLWGIGKQFAGDFSRLNRRMHNKAFIADSSMAIAGGRNIGDEYFDASGNVNFRDLDVLVVGPVVQEIGTAFDNYWNSQLSFPIGAFHHKALNPAEAASIREDIRVNARLFSQSNYAQNLVTRAGDVTHEVSSADWAWGPATYLADDPEKANPTTSNDGLTMVPAMRAWTDSAQHRLTLINPYFLPGERGVTYLQNLRDRGVEIHVLTNSLASTDAGDVYNAYASYRPPLLKMGVSLYELKPDPSGGHGGGSHFFGSSSGSNSLHAKAIVVDDGHAFVGSMNLDPRSLDLNTEDGVIIESPVLAQALLAIFADATRPTHSYSVLLDGSTGRVYWQGQQSDGQVIRYDHAPETTWWRRFKVGLGDLLPIEHLL</sequence>
<dbReference type="PANTHER" id="PTHR21248">
    <property type="entry name" value="CARDIOLIPIN SYNTHASE"/>
    <property type="match status" value="1"/>
</dbReference>
<organism evidence="2 3">
    <name type="scientific">Dyella halodurans</name>
    <dbReference type="NCBI Taxonomy" id="1920171"/>
    <lineage>
        <taxon>Bacteria</taxon>
        <taxon>Pseudomonadati</taxon>
        <taxon>Pseudomonadota</taxon>
        <taxon>Gammaproteobacteria</taxon>
        <taxon>Lysobacterales</taxon>
        <taxon>Rhodanobacteraceae</taxon>
        <taxon>Dyella</taxon>
    </lineage>
</organism>